<evidence type="ECO:0000256" key="1">
    <source>
        <dbReference type="SAM" id="MobiDB-lite"/>
    </source>
</evidence>
<keyword evidence="3" id="KW-1185">Reference proteome</keyword>
<reference evidence="2" key="1">
    <citation type="submission" date="2021-06" db="EMBL/GenBank/DDBJ databases">
        <authorList>
            <person name="Kallberg Y."/>
            <person name="Tangrot J."/>
            <person name="Rosling A."/>
        </authorList>
    </citation>
    <scope>NUCLEOTIDE SEQUENCE</scope>
    <source>
        <strain evidence="2">MA453B</strain>
    </source>
</reference>
<dbReference type="EMBL" id="CAJVPY010027111">
    <property type="protein sequence ID" value="CAG8790709.1"/>
    <property type="molecule type" value="Genomic_DNA"/>
</dbReference>
<accession>A0A9N9P7H2</accession>
<evidence type="ECO:0000313" key="2">
    <source>
        <dbReference type="EMBL" id="CAG8790709.1"/>
    </source>
</evidence>
<dbReference type="Proteomes" id="UP000789405">
    <property type="component" value="Unassembled WGS sequence"/>
</dbReference>
<protein>
    <submittedName>
        <fullName evidence="2">5693_t:CDS:1</fullName>
    </submittedName>
</protein>
<name>A0A9N9P7H2_9GLOM</name>
<dbReference type="AlphaFoldDB" id="A0A9N9P7H2"/>
<gene>
    <name evidence="2" type="ORF">DERYTH_LOCUS21367</name>
</gene>
<feature type="compositionally biased region" description="Acidic residues" evidence="1">
    <location>
        <begin position="147"/>
        <end position="158"/>
    </location>
</feature>
<sequence>KFIKQMEKHRLTIYIELLNEKANSYNKFALCKSYCENFFAIYGEEAEQDILDNTDIEDENLDSNNIDIATTDDDNDNSSIITMNLANLSMGPLDQYAPKKVLSIAQIRGVINQAHRNYELEIIKKIYYSNLVQSYEQDDKDKSNNIENEDTTDSEESEDKVSSNNRSKNWMYTLNLWNRMLELEDKAFYEAQLDDEALIDSYFDEKSVFDYLESQIHPQHDKNAKWKLDSLFVADLGPPTYIEQL</sequence>
<comment type="caution">
    <text evidence="2">The sequence shown here is derived from an EMBL/GenBank/DDBJ whole genome shotgun (WGS) entry which is preliminary data.</text>
</comment>
<proteinExistence type="predicted"/>
<evidence type="ECO:0000313" key="3">
    <source>
        <dbReference type="Proteomes" id="UP000789405"/>
    </source>
</evidence>
<feature type="region of interest" description="Disordered" evidence="1">
    <location>
        <begin position="137"/>
        <end position="164"/>
    </location>
</feature>
<organism evidence="2 3">
    <name type="scientific">Dentiscutata erythropus</name>
    <dbReference type="NCBI Taxonomy" id="1348616"/>
    <lineage>
        <taxon>Eukaryota</taxon>
        <taxon>Fungi</taxon>
        <taxon>Fungi incertae sedis</taxon>
        <taxon>Mucoromycota</taxon>
        <taxon>Glomeromycotina</taxon>
        <taxon>Glomeromycetes</taxon>
        <taxon>Diversisporales</taxon>
        <taxon>Gigasporaceae</taxon>
        <taxon>Dentiscutata</taxon>
    </lineage>
</organism>
<feature type="non-terminal residue" evidence="2">
    <location>
        <position position="245"/>
    </location>
</feature>
<dbReference type="OrthoDB" id="2445523at2759"/>